<evidence type="ECO:0000256" key="3">
    <source>
        <dbReference type="ARBA" id="ARBA00022989"/>
    </source>
</evidence>
<dbReference type="STRING" id="649764.HMPREF0762_01338"/>
<keyword evidence="7" id="KW-1185">Reference proteome</keyword>
<organism evidence="6 7">
    <name type="scientific">Slackia exigua (strain ATCC 700122 / DSM 15923 / CIP 105133 / JCM 11022 / KCTC 5966 / S-7)</name>
    <dbReference type="NCBI Taxonomy" id="649764"/>
    <lineage>
        <taxon>Bacteria</taxon>
        <taxon>Bacillati</taxon>
        <taxon>Actinomycetota</taxon>
        <taxon>Coriobacteriia</taxon>
        <taxon>Eggerthellales</taxon>
        <taxon>Eggerthellaceae</taxon>
        <taxon>Slackia</taxon>
    </lineage>
</organism>
<dbReference type="Proteomes" id="UP000006001">
    <property type="component" value="Unassembled WGS sequence"/>
</dbReference>
<keyword evidence="4 5" id="KW-0472">Membrane</keyword>
<evidence type="ECO:0000313" key="7">
    <source>
        <dbReference type="Proteomes" id="UP000006001"/>
    </source>
</evidence>
<accession>D0WHM0</accession>
<evidence type="ECO:0000256" key="1">
    <source>
        <dbReference type="ARBA" id="ARBA00004141"/>
    </source>
</evidence>
<proteinExistence type="predicted"/>
<dbReference type="OrthoDB" id="3197182at2"/>
<feature type="transmembrane region" description="Helical" evidence="5">
    <location>
        <begin position="211"/>
        <end position="234"/>
    </location>
</feature>
<keyword evidence="3 5" id="KW-1133">Transmembrane helix</keyword>
<protein>
    <submittedName>
        <fullName evidence="6">Cobalt transport protein</fullName>
    </submittedName>
</protein>
<feature type="transmembrane region" description="Helical" evidence="5">
    <location>
        <begin position="29"/>
        <end position="48"/>
    </location>
</feature>
<comment type="subcellular location">
    <subcellularLocation>
        <location evidence="1">Membrane</location>
        <topology evidence="1">Multi-pass membrane protein</topology>
    </subcellularLocation>
</comment>
<feature type="transmembrane region" description="Helical" evidence="5">
    <location>
        <begin position="89"/>
        <end position="112"/>
    </location>
</feature>
<feature type="transmembrane region" description="Helical" evidence="5">
    <location>
        <begin position="55"/>
        <end position="77"/>
    </location>
</feature>
<dbReference type="CDD" id="cd16914">
    <property type="entry name" value="EcfT"/>
    <property type="match status" value="1"/>
</dbReference>
<dbReference type="EMBL" id="ACUX02000008">
    <property type="protein sequence ID" value="EEZ60963.1"/>
    <property type="molecule type" value="Genomic_DNA"/>
</dbReference>
<evidence type="ECO:0000256" key="5">
    <source>
        <dbReference type="SAM" id="Phobius"/>
    </source>
</evidence>
<keyword evidence="2 5" id="KW-0812">Transmembrane</keyword>
<dbReference type="GO" id="GO:0005886">
    <property type="term" value="C:plasma membrane"/>
    <property type="evidence" value="ECO:0007669"/>
    <property type="project" value="UniProtKB-ARBA"/>
</dbReference>
<gene>
    <name evidence="6" type="ORF">HMPREF0762_01338</name>
</gene>
<dbReference type="HOGENOM" id="CLU_076847_2_1_11"/>
<feature type="transmembrane region" description="Helical" evidence="5">
    <location>
        <begin position="124"/>
        <end position="145"/>
    </location>
</feature>
<dbReference type="Pfam" id="PF02361">
    <property type="entry name" value="CbiQ"/>
    <property type="match status" value="1"/>
</dbReference>
<comment type="caution">
    <text evidence="6">The sequence shown here is derived from an EMBL/GenBank/DDBJ whole genome shotgun (WGS) entry which is preliminary data.</text>
</comment>
<dbReference type="RefSeq" id="WP_006362590.1">
    <property type="nucleotide sequence ID" value="NZ_GG700630.1"/>
</dbReference>
<evidence type="ECO:0000256" key="2">
    <source>
        <dbReference type="ARBA" id="ARBA00022692"/>
    </source>
</evidence>
<dbReference type="AlphaFoldDB" id="D0WHM0"/>
<evidence type="ECO:0000256" key="4">
    <source>
        <dbReference type="ARBA" id="ARBA00023136"/>
    </source>
</evidence>
<evidence type="ECO:0000313" key="6">
    <source>
        <dbReference type="EMBL" id="EEZ60963.1"/>
    </source>
</evidence>
<dbReference type="eggNOG" id="COG0619">
    <property type="taxonomic scope" value="Bacteria"/>
</dbReference>
<reference evidence="6" key="1">
    <citation type="submission" date="2009-10" db="EMBL/GenBank/DDBJ databases">
        <authorList>
            <person name="Weinstock G."/>
            <person name="Sodergren E."/>
            <person name="Clifton S."/>
            <person name="Fulton L."/>
            <person name="Fulton B."/>
            <person name="Courtney L."/>
            <person name="Fronick C."/>
            <person name="Harrison M."/>
            <person name="Strong C."/>
            <person name="Farmer C."/>
            <person name="Delahaunty K."/>
            <person name="Markovic C."/>
            <person name="Hall O."/>
            <person name="Minx P."/>
            <person name="Tomlinson C."/>
            <person name="Mitreva M."/>
            <person name="Nelson J."/>
            <person name="Hou S."/>
            <person name="Wollam A."/>
            <person name="Pepin K.H."/>
            <person name="Johnson M."/>
            <person name="Bhonagiri V."/>
            <person name="Nash W.E."/>
            <person name="Warren W."/>
            <person name="Chinwalla A."/>
            <person name="Mardis E.R."/>
            <person name="Wilson R.K."/>
        </authorList>
    </citation>
    <scope>NUCLEOTIDE SEQUENCE [LARGE SCALE GENOMIC DNA]</scope>
    <source>
        <strain evidence="6">ATCC 700122</strain>
    </source>
</reference>
<name>D0WHM0_SLAES</name>
<sequence length="235" mass="25501">MHITDRDTGLSVPTKVLVLALAIATASQHLRILPMLALNLSMIAYMVLARQKRMAVGMLAYLAVIGPVYAAYTIWGVRPFILSPIQINQMWSVFSVMGAVCVLFMTPPGLISAALARIRCPKKIILGTLVFLRFFPTFAATWRLLRDALRKRGLATARRMIANPIDTYEYVMVPILLSLISSADQLSSSAVTRAAEAPMARTSYYAQPLRLMDATCAIGAAALCIGVVVANGTLA</sequence>
<dbReference type="InterPro" id="IPR003339">
    <property type="entry name" value="ABC/ECF_trnsptr_transmembrane"/>
</dbReference>
<dbReference type="GeneID" id="85007839"/>